<accession>A0ABR3JRY1</accession>
<protein>
    <submittedName>
        <fullName evidence="1">Uncharacterized protein</fullName>
    </submittedName>
</protein>
<dbReference type="EMBL" id="JASNQZ010000004">
    <property type="protein sequence ID" value="KAL0957898.1"/>
    <property type="molecule type" value="Genomic_DNA"/>
</dbReference>
<gene>
    <name evidence="1" type="ORF">HGRIS_000079</name>
</gene>
<evidence type="ECO:0000313" key="2">
    <source>
        <dbReference type="Proteomes" id="UP001556367"/>
    </source>
</evidence>
<name>A0ABR3JRY1_9AGAR</name>
<reference evidence="2" key="1">
    <citation type="submission" date="2024-06" db="EMBL/GenBank/DDBJ databases">
        <title>Multi-omics analyses provide insights into the biosynthesis of the anticancer antibiotic pleurotin in Hohenbuehelia grisea.</title>
        <authorList>
            <person name="Weaver J.A."/>
            <person name="Alberti F."/>
        </authorList>
    </citation>
    <scope>NUCLEOTIDE SEQUENCE [LARGE SCALE GENOMIC DNA]</scope>
    <source>
        <strain evidence="2">T-177</strain>
    </source>
</reference>
<evidence type="ECO:0000313" key="1">
    <source>
        <dbReference type="EMBL" id="KAL0957898.1"/>
    </source>
</evidence>
<organism evidence="1 2">
    <name type="scientific">Hohenbuehelia grisea</name>
    <dbReference type="NCBI Taxonomy" id="104357"/>
    <lineage>
        <taxon>Eukaryota</taxon>
        <taxon>Fungi</taxon>
        <taxon>Dikarya</taxon>
        <taxon>Basidiomycota</taxon>
        <taxon>Agaricomycotina</taxon>
        <taxon>Agaricomycetes</taxon>
        <taxon>Agaricomycetidae</taxon>
        <taxon>Agaricales</taxon>
        <taxon>Pleurotineae</taxon>
        <taxon>Pleurotaceae</taxon>
        <taxon>Hohenbuehelia</taxon>
    </lineage>
</organism>
<sequence>MAQSFVATSERCSFDAELGMSTTTRPNHAWLDTVLRKPSHTRQPDSMYHPQLQALPELSPSKLLAGSCSYPSMEPANLQTYLYLSTSALRLVFKWRRHLSKTTHDGFFLDFRFASTISRELRLESSQHVSTRVIRTILTSLSTAGYPIRFIMKRLFSTPVPTKISALASSMSRSAILGTRCQCLVAPSSQRRGILITKRATSTGRLGRL</sequence>
<dbReference type="Proteomes" id="UP001556367">
    <property type="component" value="Unassembled WGS sequence"/>
</dbReference>
<proteinExistence type="predicted"/>
<comment type="caution">
    <text evidence="1">The sequence shown here is derived from an EMBL/GenBank/DDBJ whole genome shotgun (WGS) entry which is preliminary data.</text>
</comment>
<keyword evidence="2" id="KW-1185">Reference proteome</keyword>